<feature type="active site" evidence="6">
    <location>
        <position position="309"/>
    </location>
</feature>
<comment type="similarity">
    <text evidence="2">Belongs to the FAM20 family.</text>
</comment>
<evidence type="ECO:0000313" key="11">
    <source>
        <dbReference type="Proteomes" id="UP000759131"/>
    </source>
</evidence>
<feature type="non-terminal residue" evidence="10">
    <location>
        <position position="1"/>
    </location>
</feature>
<protein>
    <recommendedName>
        <fullName evidence="9">FAM20 C-terminal domain-containing protein</fullName>
    </recommendedName>
</protein>
<evidence type="ECO:0000256" key="7">
    <source>
        <dbReference type="PIRSR" id="PIRSR624869-2"/>
    </source>
</evidence>
<dbReference type="EMBL" id="OC859979">
    <property type="protein sequence ID" value="CAD7628152.1"/>
    <property type="molecule type" value="Genomic_DNA"/>
</dbReference>
<dbReference type="GO" id="GO:0016773">
    <property type="term" value="F:phosphotransferase activity, alcohol group as acceptor"/>
    <property type="evidence" value="ECO:0007669"/>
    <property type="project" value="TreeGrafter"/>
</dbReference>
<gene>
    <name evidence="10" type="ORF">OSB1V03_LOCUS8574</name>
</gene>
<feature type="binding site" evidence="8">
    <location>
        <position position="166"/>
    </location>
    <ligand>
        <name>Mn(2+)</name>
        <dbReference type="ChEBI" id="CHEBI:29035"/>
    </ligand>
</feature>
<dbReference type="EMBL" id="CAJPIZ010005404">
    <property type="protein sequence ID" value="CAG2108582.1"/>
    <property type="molecule type" value="Genomic_DNA"/>
</dbReference>
<proteinExistence type="inferred from homology"/>
<evidence type="ECO:0000259" key="9">
    <source>
        <dbReference type="Pfam" id="PF06702"/>
    </source>
</evidence>
<keyword evidence="11" id="KW-1185">Reference proteome</keyword>
<dbReference type="PANTHER" id="PTHR12450:SF14">
    <property type="entry name" value="GLYCOSAMINOGLYCAN XYLOSYLKINASE"/>
    <property type="match status" value="1"/>
</dbReference>
<dbReference type="GO" id="GO:0046872">
    <property type="term" value="F:metal ion binding"/>
    <property type="evidence" value="ECO:0007669"/>
    <property type="project" value="UniProtKB-KW"/>
</dbReference>
<keyword evidence="3" id="KW-0333">Golgi apparatus</keyword>
<dbReference type="InterPro" id="IPR009581">
    <property type="entry name" value="FAM20_C"/>
</dbReference>
<evidence type="ECO:0000313" key="10">
    <source>
        <dbReference type="EMBL" id="CAD7628152.1"/>
    </source>
</evidence>
<evidence type="ECO:0000256" key="5">
    <source>
        <dbReference type="ARBA" id="ARBA00023180"/>
    </source>
</evidence>
<reference evidence="10" key="1">
    <citation type="submission" date="2020-11" db="EMBL/GenBank/DDBJ databases">
        <authorList>
            <person name="Tran Van P."/>
        </authorList>
    </citation>
    <scope>NUCLEOTIDE SEQUENCE</scope>
</reference>
<keyword evidence="8" id="KW-0479">Metal-binding</keyword>
<feature type="binding site" evidence="7">
    <location>
        <position position="116"/>
    </location>
    <ligand>
        <name>ATP</name>
        <dbReference type="ChEBI" id="CHEBI:30616"/>
    </ligand>
</feature>
<dbReference type="GO" id="GO:0005794">
    <property type="term" value="C:Golgi apparatus"/>
    <property type="evidence" value="ECO:0007669"/>
    <property type="project" value="UniProtKB-SubCell"/>
</dbReference>
<evidence type="ECO:0000256" key="2">
    <source>
        <dbReference type="ARBA" id="ARBA00006557"/>
    </source>
</evidence>
<feature type="binding site" evidence="7">
    <location>
        <position position="328"/>
    </location>
    <ligand>
        <name>ATP</name>
        <dbReference type="ChEBI" id="CHEBI:30616"/>
    </ligand>
</feature>
<dbReference type="Pfam" id="PF06702">
    <property type="entry name" value="Fam20C"/>
    <property type="match status" value="1"/>
</dbReference>
<name>A0A7R9Q1P9_9ACAR</name>
<sequence>IRNQTKTSSLIIVPFSQIQSKNTSNDILDTIWTQIQSKLSSIHLANDSSQQLVQSLQRNDGAVGSALSLAETWSLARSWITARQVIPQTVPQLQRVLTALQTAAIVGADVSRTGTQLKLLLELEGGERALFKPQRYSRDHVIPGMDANKPTLAQQFSCLGVYSGFDRHNGEIIAFHLARLLDFRVVPIVVARRLDVAQLKAIASAALSATFSPNGTCFYGECHYCSPFATVCADSDGRVEGSLHLLLPSKYKLQRVRNPWQRTYRAGVRATWETQSDYCFAVAQRLPLRPRLLDIVDASVFDFLISNADRHHFEAFKDVPNSALLLIDNGKSFGDPDARELSILAPLYQCCVMRNASFARLRQLHALPVSSALHALLASEPSWPLLTPRHLAAIDTRVHILLALLEVCFETKGKQNVLK</sequence>
<dbReference type="InterPro" id="IPR024869">
    <property type="entry name" value="FAM20"/>
</dbReference>
<evidence type="ECO:0000256" key="1">
    <source>
        <dbReference type="ARBA" id="ARBA00004555"/>
    </source>
</evidence>
<organism evidence="10">
    <name type="scientific">Medioppia subpectinata</name>
    <dbReference type="NCBI Taxonomy" id="1979941"/>
    <lineage>
        <taxon>Eukaryota</taxon>
        <taxon>Metazoa</taxon>
        <taxon>Ecdysozoa</taxon>
        <taxon>Arthropoda</taxon>
        <taxon>Chelicerata</taxon>
        <taxon>Arachnida</taxon>
        <taxon>Acari</taxon>
        <taxon>Acariformes</taxon>
        <taxon>Sarcoptiformes</taxon>
        <taxon>Oribatida</taxon>
        <taxon>Brachypylina</taxon>
        <taxon>Oppioidea</taxon>
        <taxon>Oppiidae</taxon>
        <taxon>Medioppia</taxon>
    </lineage>
</organism>
<evidence type="ECO:0000256" key="4">
    <source>
        <dbReference type="ARBA" id="ARBA00023157"/>
    </source>
</evidence>
<feature type="binding site" evidence="7">
    <location>
        <position position="314"/>
    </location>
    <ligand>
        <name>ATP</name>
        <dbReference type="ChEBI" id="CHEBI:30616"/>
    </ligand>
</feature>
<keyword evidence="7" id="KW-0067">ATP-binding</keyword>
<dbReference type="GO" id="GO:0005524">
    <property type="term" value="F:ATP binding"/>
    <property type="evidence" value="ECO:0007669"/>
    <property type="project" value="UniProtKB-KW"/>
</dbReference>
<keyword evidence="7" id="KW-0547">Nucleotide-binding</keyword>
<feature type="binding site" evidence="7">
    <location>
        <position position="132"/>
    </location>
    <ligand>
        <name>ATP</name>
        <dbReference type="ChEBI" id="CHEBI:30616"/>
    </ligand>
</feature>
<dbReference type="OrthoDB" id="8583677at2759"/>
<evidence type="ECO:0000256" key="3">
    <source>
        <dbReference type="ARBA" id="ARBA00023034"/>
    </source>
</evidence>
<evidence type="ECO:0000256" key="6">
    <source>
        <dbReference type="PIRSR" id="PIRSR624869-1"/>
    </source>
</evidence>
<comment type="subcellular location">
    <subcellularLocation>
        <location evidence="1">Golgi apparatus</location>
    </subcellularLocation>
</comment>
<keyword evidence="5" id="KW-0325">Glycoprotein</keyword>
<dbReference type="AlphaFoldDB" id="A0A7R9Q1P9"/>
<keyword evidence="8" id="KW-0464">Manganese</keyword>
<dbReference type="Proteomes" id="UP000759131">
    <property type="component" value="Unassembled WGS sequence"/>
</dbReference>
<feature type="binding site" evidence="8">
    <location>
        <position position="328"/>
    </location>
    <ligand>
        <name>Mn(2+)</name>
        <dbReference type="ChEBI" id="CHEBI:29035"/>
    </ligand>
</feature>
<dbReference type="PANTHER" id="PTHR12450">
    <property type="entry name" value="DENTIN MATRIX PROTEIN 4 PROTEIN FAM20"/>
    <property type="match status" value="1"/>
</dbReference>
<keyword evidence="4" id="KW-1015">Disulfide bond</keyword>
<evidence type="ECO:0000256" key="8">
    <source>
        <dbReference type="PIRSR" id="PIRSR624869-3"/>
    </source>
</evidence>
<comment type="cofactor">
    <cofactor evidence="8">
        <name>Mn(2+)</name>
        <dbReference type="ChEBI" id="CHEBI:29035"/>
    </cofactor>
</comment>
<accession>A0A7R9Q1P9</accession>
<feature type="domain" description="FAM20 C-terminal" evidence="9">
    <location>
        <begin position="213"/>
        <end position="417"/>
    </location>
</feature>